<dbReference type="InterPro" id="IPR050459">
    <property type="entry name" value="WD_repeat_RBAP46/RBAP48/MSI1"/>
</dbReference>
<evidence type="ECO:0000313" key="6">
    <source>
        <dbReference type="Proteomes" id="UP000222542"/>
    </source>
</evidence>
<proteinExistence type="inferred from homology"/>
<dbReference type="InterPro" id="IPR022052">
    <property type="entry name" value="Histone-bd_RBBP4-like_N"/>
</dbReference>
<evidence type="ECO:0000256" key="1">
    <source>
        <dbReference type="ARBA" id="ARBA00009341"/>
    </source>
</evidence>
<reference evidence="5 6" key="1">
    <citation type="journal article" date="2014" name="Nat. Genet.">
        <title>Genome sequence of the hot pepper provides insights into the evolution of pungency in Capsicum species.</title>
        <authorList>
            <person name="Kim S."/>
            <person name="Park M."/>
            <person name="Yeom S.I."/>
            <person name="Kim Y.M."/>
            <person name="Lee J.M."/>
            <person name="Lee H.A."/>
            <person name="Seo E."/>
            <person name="Choi J."/>
            <person name="Cheong K."/>
            <person name="Kim K.T."/>
            <person name="Jung K."/>
            <person name="Lee G.W."/>
            <person name="Oh S.K."/>
            <person name="Bae C."/>
            <person name="Kim S.B."/>
            <person name="Lee H.Y."/>
            <person name="Kim S.Y."/>
            <person name="Kim M.S."/>
            <person name="Kang B.C."/>
            <person name="Jo Y.D."/>
            <person name="Yang H.B."/>
            <person name="Jeong H.J."/>
            <person name="Kang W.H."/>
            <person name="Kwon J.K."/>
            <person name="Shin C."/>
            <person name="Lim J.Y."/>
            <person name="Park J.H."/>
            <person name="Huh J.H."/>
            <person name="Kim J.S."/>
            <person name="Kim B.D."/>
            <person name="Cohen O."/>
            <person name="Paran I."/>
            <person name="Suh M.C."/>
            <person name="Lee S.B."/>
            <person name="Kim Y.K."/>
            <person name="Shin Y."/>
            <person name="Noh S.J."/>
            <person name="Park J."/>
            <person name="Seo Y.S."/>
            <person name="Kwon S.Y."/>
            <person name="Kim H.A."/>
            <person name="Park J.M."/>
            <person name="Kim H.J."/>
            <person name="Choi S.B."/>
            <person name="Bosland P.W."/>
            <person name="Reeves G."/>
            <person name="Jo S.H."/>
            <person name="Lee B.W."/>
            <person name="Cho H.T."/>
            <person name="Choi H.S."/>
            <person name="Lee M.S."/>
            <person name="Yu Y."/>
            <person name="Do Choi Y."/>
            <person name="Park B.S."/>
            <person name="van Deynze A."/>
            <person name="Ashrafi H."/>
            <person name="Hill T."/>
            <person name="Kim W.T."/>
            <person name="Pai H.S."/>
            <person name="Ahn H.K."/>
            <person name="Yeam I."/>
            <person name="Giovannoni J.J."/>
            <person name="Rose J.K."/>
            <person name="Sorensen I."/>
            <person name="Lee S.J."/>
            <person name="Kim R.W."/>
            <person name="Choi I.Y."/>
            <person name="Choi B.S."/>
            <person name="Lim J.S."/>
            <person name="Lee Y.H."/>
            <person name="Choi D."/>
        </authorList>
    </citation>
    <scope>NUCLEOTIDE SEQUENCE [LARGE SCALE GENOMIC DNA]</scope>
    <source>
        <strain evidence="6">cv. CM334</strain>
    </source>
</reference>
<dbReference type="AlphaFoldDB" id="A0A2G2XXX1"/>
<dbReference type="Pfam" id="PF12265">
    <property type="entry name" value="CAF1C_H4-bd"/>
    <property type="match status" value="1"/>
</dbReference>
<comment type="similarity">
    <text evidence="1">Belongs to the WD repeat RBAP46/RBAP48/MSI1 family.</text>
</comment>
<dbReference type="Gramene" id="PHT62171">
    <property type="protein sequence ID" value="PHT62171"/>
    <property type="gene ID" value="T459_33984"/>
</dbReference>
<dbReference type="InterPro" id="IPR015943">
    <property type="entry name" value="WD40/YVTN_repeat-like_dom_sf"/>
</dbReference>
<gene>
    <name evidence="5" type="ORF">T459_33984</name>
</gene>
<organism evidence="5 6">
    <name type="scientific">Capsicum annuum</name>
    <name type="common">Capsicum pepper</name>
    <dbReference type="NCBI Taxonomy" id="4072"/>
    <lineage>
        <taxon>Eukaryota</taxon>
        <taxon>Viridiplantae</taxon>
        <taxon>Streptophyta</taxon>
        <taxon>Embryophyta</taxon>
        <taxon>Tracheophyta</taxon>
        <taxon>Spermatophyta</taxon>
        <taxon>Magnoliopsida</taxon>
        <taxon>eudicotyledons</taxon>
        <taxon>Gunneridae</taxon>
        <taxon>Pentapetalae</taxon>
        <taxon>asterids</taxon>
        <taxon>lamiids</taxon>
        <taxon>Solanales</taxon>
        <taxon>Solanaceae</taxon>
        <taxon>Solanoideae</taxon>
        <taxon>Capsiceae</taxon>
        <taxon>Capsicum</taxon>
    </lineage>
</organism>
<dbReference type="EMBL" id="AYRZ02000092">
    <property type="protein sequence ID" value="PHT62171.1"/>
    <property type="molecule type" value="Genomic_DNA"/>
</dbReference>
<feature type="domain" description="Histone-binding protein RBBP4-like N-terminal" evidence="4">
    <location>
        <begin position="22"/>
        <end position="109"/>
    </location>
</feature>
<dbReference type="Proteomes" id="UP000222542">
    <property type="component" value="Unassembled WGS sequence"/>
</dbReference>
<name>A0A2G2XXX1_CAPAN</name>
<keyword evidence="6" id="KW-1185">Reference proteome</keyword>
<keyword evidence="2" id="KW-0853">WD repeat</keyword>
<evidence type="ECO:0000256" key="3">
    <source>
        <dbReference type="ARBA" id="ARBA00022737"/>
    </source>
</evidence>
<dbReference type="Gene3D" id="2.130.10.10">
    <property type="entry name" value="YVTN repeat-like/Quinoprotein amine dehydrogenase"/>
    <property type="match status" value="1"/>
</dbReference>
<protein>
    <recommendedName>
        <fullName evidence="4">Histone-binding protein RBBP4-like N-terminal domain-containing protein</fullName>
    </recommendedName>
</protein>
<sequence>MNGRTDKGRGGEEEEALQSVEERYTEWKSLIPVLYDWLANHNLVWPSLSCRLANILVRLLVKSLDLSRISVCSVFALNSIVNVVVFVITSLQTDGSCPNTLVIANCEIVKPRVAAALHISQFNEESRSPFVKMFKTIIHPDFERPQFDFEKEFTEQVVFKKNWDI</sequence>
<evidence type="ECO:0000259" key="4">
    <source>
        <dbReference type="Pfam" id="PF12265"/>
    </source>
</evidence>
<evidence type="ECO:0000313" key="5">
    <source>
        <dbReference type="EMBL" id="PHT62171.1"/>
    </source>
</evidence>
<dbReference type="PANTHER" id="PTHR22850">
    <property type="entry name" value="WD40 REPEAT FAMILY"/>
    <property type="match status" value="1"/>
</dbReference>
<dbReference type="STRING" id="4072.A0A2G2XXX1"/>
<dbReference type="OMA" id="RYTEWKS"/>
<reference evidence="5 6" key="2">
    <citation type="journal article" date="2017" name="Genome Biol.">
        <title>New reference genome sequences of hot pepper reveal the massive evolution of plant disease-resistance genes by retroduplication.</title>
        <authorList>
            <person name="Kim S."/>
            <person name="Park J."/>
            <person name="Yeom S.I."/>
            <person name="Kim Y.M."/>
            <person name="Seo E."/>
            <person name="Kim K.T."/>
            <person name="Kim M.S."/>
            <person name="Lee J.M."/>
            <person name="Cheong K."/>
            <person name="Shin H.S."/>
            <person name="Kim S.B."/>
            <person name="Han K."/>
            <person name="Lee J."/>
            <person name="Park M."/>
            <person name="Lee H.A."/>
            <person name="Lee H.Y."/>
            <person name="Lee Y."/>
            <person name="Oh S."/>
            <person name="Lee J.H."/>
            <person name="Choi E."/>
            <person name="Choi E."/>
            <person name="Lee S.E."/>
            <person name="Jeon J."/>
            <person name="Kim H."/>
            <person name="Choi G."/>
            <person name="Song H."/>
            <person name="Lee J."/>
            <person name="Lee S.C."/>
            <person name="Kwon J.K."/>
            <person name="Lee H.Y."/>
            <person name="Koo N."/>
            <person name="Hong Y."/>
            <person name="Kim R.W."/>
            <person name="Kang W.H."/>
            <person name="Huh J.H."/>
            <person name="Kang B.C."/>
            <person name="Yang T.J."/>
            <person name="Lee Y.H."/>
            <person name="Bennetzen J.L."/>
            <person name="Choi D."/>
        </authorList>
    </citation>
    <scope>NUCLEOTIDE SEQUENCE [LARGE SCALE GENOMIC DNA]</scope>
    <source>
        <strain evidence="6">cv. CM334</strain>
    </source>
</reference>
<accession>A0A2G2XXX1</accession>
<comment type="caution">
    <text evidence="5">The sequence shown here is derived from an EMBL/GenBank/DDBJ whole genome shotgun (WGS) entry which is preliminary data.</text>
</comment>
<keyword evidence="3" id="KW-0677">Repeat</keyword>
<evidence type="ECO:0000256" key="2">
    <source>
        <dbReference type="ARBA" id="ARBA00022574"/>
    </source>
</evidence>